<organism evidence="2 3">
    <name type="scientific">Saprolegnia diclina (strain VS20)</name>
    <dbReference type="NCBI Taxonomy" id="1156394"/>
    <lineage>
        <taxon>Eukaryota</taxon>
        <taxon>Sar</taxon>
        <taxon>Stramenopiles</taxon>
        <taxon>Oomycota</taxon>
        <taxon>Saprolegniomycetes</taxon>
        <taxon>Saprolegniales</taxon>
        <taxon>Saprolegniaceae</taxon>
        <taxon>Saprolegnia</taxon>
    </lineage>
</organism>
<dbReference type="InParanoid" id="T0Q9S5"/>
<dbReference type="VEuPathDB" id="FungiDB:SDRG_10987"/>
<keyword evidence="3" id="KW-1185">Reference proteome</keyword>
<dbReference type="Proteomes" id="UP000030762">
    <property type="component" value="Unassembled WGS sequence"/>
</dbReference>
<proteinExistence type="predicted"/>
<gene>
    <name evidence="2" type="ORF">SDRG_10987</name>
</gene>
<evidence type="ECO:0000313" key="3">
    <source>
        <dbReference type="Proteomes" id="UP000030762"/>
    </source>
</evidence>
<feature type="chain" id="PRO_5004569465" evidence="1">
    <location>
        <begin position="22"/>
        <end position="70"/>
    </location>
</feature>
<dbReference type="EMBL" id="JH767169">
    <property type="protein sequence ID" value="EQC31386.1"/>
    <property type="molecule type" value="Genomic_DNA"/>
</dbReference>
<reference evidence="2 3" key="1">
    <citation type="submission" date="2012-04" db="EMBL/GenBank/DDBJ databases">
        <title>The Genome Sequence of Saprolegnia declina VS20.</title>
        <authorList>
            <consortium name="The Broad Institute Genome Sequencing Platform"/>
            <person name="Russ C."/>
            <person name="Nusbaum C."/>
            <person name="Tyler B."/>
            <person name="van West P."/>
            <person name="Dieguez-Uribeondo J."/>
            <person name="de Bruijn I."/>
            <person name="Tripathy S."/>
            <person name="Jiang R."/>
            <person name="Young S.K."/>
            <person name="Zeng Q."/>
            <person name="Gargeya S."/>
            <person name="Fitzgerald M."/>
            <person name="Haas B."/>
            <person name="Abouelleil A."/>
            <person name="Alvarado L."/>
            <person name="Arachchi H.M."/>
            <person name="Berlin A."/>
            <person name="Chapman S.B."/>
            <person name="Goldberg J."/>
            <person name="Griggs A."/>
            <person name="Gujja S."/>
            <person name="Hansen M."/>
            <person name="Howarth C."/>
            <person name="Imamovic A."/>
            <person name="Larimer J."/>
            <person name="McCowen C."/>
            <person name="Montmayeur A."/>
            <person name="Murphy C."/>
            <person name="Neiman D."/>
            <person name="Pearson M."/>
            <person name="Priest M."/>
            <person name="Roberts A."/>
            <person name="Saif S."/>
            <person name="Shea T."/>
            <person name="Sisk P."/>
            <person name="Sykes S."/>
            <person name="Wortman J."/>
            <person name="Nusbaum C."/>
            <person name="Birren B."/>
        </authorList>
    </citation>
    <scope>NUCLEOTIDE SEQUENCE [LARGE SCALE GENOMIC DNA]</scope>
    <source>
        <strain evidence="2 3">VS20</strain>
    </source>
</reference>
<name>T0Q9S5_SAPDV</name>
<protein>
    <submittedName>
        <fullName evidence="2">Uncharacterized protein</fullName>
    </submittedName>
</protein>
<dbReference type="RefSeq" id="XP_008615227.1">
    <property type="nucleotide sequence ID" value="XM_008617005.1"/>
</dbReference>
<keyword evidence="1" id="KW-0732">Signal</keyword>
<accession>T0Q9S5</accession>
<dbReference type="OrthoDB" id="123860at2759"/>
<dbReference type="OMA" id="LDIRRKC"/>
<sequence length="70" mass="7644">MQSAAWLLTALVAMSATTSLAKAPFTYGEECVLRQNQGNTIEMLQRQLRTKSALDIRRKCIELGLNCGGA</sequence>
<dbReference type="GeneID" id="19951714"/>
<evidence type="ECO:0000256" key="1">
    <source>
        <dbReference type="SAM" id="SignalP"/>
    </source>
</evidence>
<evidence type="ECO:0000313" key="2">
    <source>
        <dbReference type="EMBL" id="EQC31386.1"/>
    </source>
</evidence>
<dbReference type="AlphaFoldDB" id="T0Q9S5"/>
<feature type="signal peptide" evidence="1">
    <location>
        <begin position="1"/>
        <end position="21"/>
    </location>
</feature>